<dbReference type="RefSeq" id="XP_018068649.1">
    <property type="nucleotide sequence ID" value="XM_018212088.1"/>
</dbReference>
<dbReference type="OrthoDB" id="437457at2759"/>
<dbReference type="KEGG" id="psco:LY89DRAFT_650028"/>
<organism evidence="1 2">
    <name type="scientific">Mollisia scopiformis</name>
    <name type="common">Conifer needle endophyte fungus</name>
    <name type="synonym">Phialocephala scopiformis</name>
    <dbReference type="NCBI Taxonomy" id="149040"/>
    <lineage>
        <taxon>Eukaryota</taxon>
        <taxon>Fungi</taxon>
        <taxon>Dikarya</taxon>
        <taxon>Ascomycota</taxon>
        <taxon>Pezizomycotina</taxon>
        <taxon>Leotiomycetes</taxon>
        <taxon>Helotiales</taxon>
        <taxon>Mollisiaceae</taxon>
        <taxon>Mollisia</taxon>
    </lineage>
</organism>
<sequence length="126" mass="14365">MHLDISAVDIVWGWVNGREWDYKIGSVLVVRKDGRDVTPQQVEAHAKFCYDVIEPAVNDQNNLDALEDYFSGRGDCTAEEVARGKNEMAKALMCRAKFEEFFEKFRGEKLADGDGTWEHAVSPYEM</sequence>
<dbReference type="Proteomes" id="UP000070700">
    <property type="component" value="Unassembled WGS sequence"/>
</dbReference>
<keyword evidence="2" id="KW-1185">Reference proteome</keyword>
<dbReference type="EMBL" id="KQ947420">
    <property type="protein sequence ID" value="KUJ14294.1"/>
    <property type="molecule type" value="Genomic_DNA"/>
</dbReference>
<name>A0A194X2P6_MOLSC</name>
<reference evidence="1 2" key="1">
    <citation type="submission" date="2015-10" db="EMBL/GenBank/DDBJ databases">
        <title>Full genome of DAOMC 229536 Phialocephala scopiformis, a fungal endophyte of spruce producing the potent anti-insectan compound rugulosin.</title>
        <authorList>
            <consortium name="DOE Joint Genome Institute"/>
            <person name="Walker A.K."/>
            <person name="Frasz S.L."/>
            <person name="Seifert K.A."/>
            <person name="Miller J.D."/>
            <person name="Mondo S.J."/>
            <person name="Labutti K."/>
            <person name="Lipzen A."/>
            <person name="Dockter R."/>
            <person name="Kennedy M."/>
            <person name="Grigoriev I.V."/>
            <person name="Spatafora J.W."/>
        </authorList>
    </citation>
    <scope>NUCLEOTIDE SEQUENCE [LARGE SCALE GENOMIC DNA]</scope>
    <source>
        <strain evidence="1 2">CBS 120377</strain>
    </source>
</reference>
<dbReference type="GeneID" id="28821814"/>
<proteinExistence type="predicted"/>
<gene>
    <name evidence="1" type="ORF">LY89DRAFT_650028</name>
</gene>
<dbReference type="InParanoid" id="A0A194X2P6"/>
<dbReference type="AlphaFoldDB" id="A0A194X2P6"/>
<evidence type="ECO:0000313" key="1">
    <source>
        <dbReference type="EMBL" id="KUJ14294.1"/>
    </source>
</evidence>
<accession>A0A194X2P6</accession>
<protein>
    <submittedName>
        <fullName evidence="1">Uncharacterized protein</fullName>
    </submittedName>
</protein>
<evidence type="ECO:0000313" key="2">
    <source>
        <dbReference type="Proteomes" id="UP000070700"/>
    </source>
</evidence>